<dbReference type="PANTHER" id="PTHR11596">
    <property type="entry name" value="ALKALINE PHOSPHATASE"/>
    <property type="match status" value="1"/>
</dbReference>
<dbReference type="HOGENOM" id="CLU_008539_7_0_11"/>
<dbReference type="Gene3D" id="3.40.720.10">
    <property type="entry name" value="Alkaline Phosphatase, subunit A"/>
    <property type="match status" value="1"/>
</dbReference>
<accession>A0A0F6TBQ8</accession>
<feature type="binding site" evidence="2">
    <location>
        <position position="331"/>
    </location>
    <ligand>
        <name>Zn(2+)</name>
        <dbReference type="ChEBI" id="CHEBI:29105"/>
        <label>2</label>
    </ligand>
</feature>
<feature type="binding site" evidence="2">
    <location>
        <position position="373"/>
    </location>
    <ligand>
        <name>Zn(2+)</name>
        <dbReference type="ChEBI" id="CHEBI:29105"/>
        <label>2</label>
    </ligand>
</feature>
<dbReference type="GO" id="GO:0004035">
    <property type="term" value="F:alkaline phosphatase activity"/>
    <property type="evidence" value="ECO:0007669"/>
    <property type="project" value="UniProtKB-EC"/>
</dbReference>
<evidence type="ECO:0000313" key="7">
    <source>
        <dbReference type="EMBL" id="AKE40204.1"/>
    </source>
</evidence>
<dbReference type="OrthoDB" id="9794455at2"/>
<dbReference type="PANTHER" id="PTHR11596:SF5">
    <property type="entry name" value="ALKALINE PHOSPHATASE"/>
    <property type="match status" value="1"/>
</dbReference>
<keyword evidence="7" id="KW-0378">Hydrolase</keyword>
<feature type="binding site" evidence="2">
    <location>
        <position position="175"/>
    </location>
    <ligand>
        <name>Mg(2+)</name>
        <dbReference type="ChEBI" id="CHEBI:18420"/>
    </ligand>
</feature>
<keyword evidence="5" id="KW-0472">Membrane</keyword>
<dbReference type="PRINTS" id="PR00113">
    <property type="entry name" value="ALKPHPHTASE"/>
</dbReference>
<keyword evidence="6" id="KW-0732">Signal</keyword>
<dbReference type="RefSeq" id="WP_082099232.1">
    <property type="nucleotide sequence ID" value="NZ_CP011311.1"/>
</dbReference>
<keyword evidence="2" id="KW-0479">Metal-binding</keyword>
<feature type="signal peptide" evidence="6">
    <location>
        <begin position="1"/>
        <end position="30"/>
    </location>
</feature>
<dbReference type="AlphaFoldDB" id="A0A0F6TBQ8"/>
<comment type="cofactor">
    <cofactor evidence="2">
        <name>Mg(2+)</name>
        <dbReference type="ChEBI" id="CHEBI:18420"/>
    </cofactor>
    <text evidence="2">Binds 1 Mg(2+) ion.</text>
</comment>
<comment type="similarity">
    <text evidence="3">Belongs to the alkaline phosphatase family.</text>
</comment>
<sequence>MRNFSSARRLGAAAIAGSVITAGVVAPASAQESAGPKNIIYMIGDGMGYNHVAYNNLFETGQSKYLVDGEFSAEGPQEIEGESVQAYEDFNHLAMSTYSHGGTYDPEQAWATHDYVNEGIITDSAAASTAMATGAKVENGRIGVNNYGHKLESMSERAKKLGKAAGVVSSVPFSHATPAGFAAHNPDRNAYGEITNEMLDSDLDLVMGAGHPLYDDSNNLLDTPEYGYIDKEDFDRLSNGETDWNFFDTTEDFEQLANGQVEPDKKYWGTPQVASTLQQGRDGEGETPYSDPRNDVVDLATMTTGALNVLGQEEEGFSVMIEGGAIDWTGHANDSAREIEEMQDFNASVDAAIEWVNQNSNWDETLLIVTADHETGCLSGPDETEKWNAQQGEAGQLPEHEWYSGDHTNQLVPFFFKGAGSADLEAKVKGTDPVRGDYLDNTAVATLALQQWWHGTSDDDGDNGDDNAPAPDNGSSLSSSSSLLSGLAGAGIAAGLIGAILTLAQNLGIVRIDLTPIEKALRDLF</sequence>
<evidence type="ECO:0000256" key="1">
    <source>
        <dbReference type="PIRSR" id="PIRSR601952-1"/>
    </source>
</evidence>
<dbReference type="GO" id="GO:0046872">
    <property type="term" value="F:metal ion binding"/>
    <property type="evidence" value="ECO:0007669"/>
    <property type="project" value="UniProtKB-KW"/>
</dbReference>
<keyword evidence="2" id="KW-0862">Zinc</keyword>
<evidence type="ECO:0000313" key="8">
    <source>
        <dbReference type="Proteomes" id="UP000033566"/>
    </source>
</evidence>
<dbReference type="EMBL" id="CP011311">
    <property type="protein sequence ID" value="AKE40204.1"/>
    <property type="molecule type" value="Genomic_DNA"/>
</dbReference>
<keyword evidence="5" id="KW-0812">Transmembrane</keyword>
<dbReference type="KEGG" id="ccj:UL81_11375"/>
<proteinExistence type="inferred from homology"/>
<name>A0A0F6TBQ8_9CORY</name>
<evidence type="ECO:0000256" key="6">
    <source>
        <dbReference type="SAM" id="SignalP"/>
    </source>
</evidence>
<protein>
    <submittedName>
        <fullName evidence="7">Alkaline phosphatase</fullName>
        <ecNumber evidence="7">3.1.3.1</ecNumber>
    </submittedName>
</protein>
<feature type="binding site" evidence="2">
    <location>
        <position position="327"/>
    </location>
    <ligand>
        <name>Zn(2+)</name>
        <dbReference type="ChEBI" id="CHEBI:29105"/>
        <label>2</label>
    </ligand>
</feature>
<feature type="binding site" evidence="2">
    <location>
        <position position="322"/>
    </location>
    <ligand>
        <name>Mg(2+)</name>
        <dbReference type="ChEBI" id="CHEBI:18420"/>
    </ligand>
</feature>
<feature type="binding site" evidence="2">
    <location>
        <position position="45"/>
    </location>
    <ligand>
        <name>Zn(2+)</name>
        <dbReference type="ChEBI" id="CHEBI:29105"/>
        <label>2</label>
    </ligand>
</feature>
<dbReference type="InterPro" id="IPR017850">
    <property type="entry name" value="Alkaline_phosphatase_core_sf"/>
</dbReference>
<evidence type="ECO:0000256" key="5">
    <source>
        <dbReference type="SAM" id="Phobius"/>
    </source>
</evidence>
<feature type="compositionally biased region" description="Low complexity" evidence="4">
    <location>
        <begin position="466"/>
        <end position="478"/>
    </location>
</feature>
<organism evidence="7 8">
    <name type="scientific">Corynebacterium camporealensis</name>
    <dbReference type="NCBI Taxonomy" id="161896"/>
    <lineage>
        <taxon>Bacteria</taxon>
        <taxon>Bacillati</taxon>
        <taxon>Actinomycetota</taxon>
        <taxon>Actinomycetes</taxon>
        <taxon>Mycobacteriales</taxon>
        <taxon>Corynebacteriaceae</taxon>
        <taxon>Corynebacterium</taxon>
    </lineage>
</organism>
<feature type="region of interest" description="Disordered" evidence="4">
    <location>
        <begin position="454"/>
        <end position="478"/>
    </location>
</feature>
<keyword evidence="2" id="KW-0460">Magnesium</keyword>
<feature type="transmembrane region" description="Helical" evidence="5">
    <location>
        <begin position="483"/>
        <end position="504"/>
    </location>
</feature>
<feature type="chain" id="PRO_5002510425" evidence="6">
    <location>
        <begin position="31"/>
        <end position="525"/>
    </location>
</feature>
<evidence type="ECO:0000256" key="3">
    <source>
        <dbReference type="RuleBase" id="RU003946"/>
    </source>
</evidence>
<dbReference type="CDD" id="cd16012">
    <property type="entry name" value="ALP"/>
    <property type="match status" value="1"/>
</dbReference>
<reference evidence="7 8" key="1">
    <citation type="journal article" date="2015" name="Genome Announc.">
        <title>Complete Genome Sequence of Corynebacterium camporealensis DSM 44610, Isolated from the Milk of a Manchega Sheep with Subclinical Mastitis.</title>
        <authorList>
            <person name="Ruckert C."/>
            <person name="Albersmeier A."/>
            <person name="Winkler A."/>
            <person name="Tauch A."/>
        </authorList>
    </citation>
    <scope>NUCLEOTIDE SEQUENCE [LARGE SCALE GENOMIC DNA]</scope>
    <source>
        <strain evidence="7 8">DSM 44610</strain>
    </source>
</reference>
<dbReference type="SMART" id="SM00098">
    <property type="entry name" value="alkPPc"/>
    <property type="match status" value="1"/>
</dbReference>
<comment type="cofactor">
    <cofactor evidence="2">
        <name>Zn(2+)</name>
        <dbReference type="ChEBI" id="CHEBI:29105"/>
    </cofactor>
    <text evidence="2">Binds 2 Zn(2+) ions.</text>
</comment>
<feature type="binding site" evidence="2">
    <location>
        <position position="45"/>
    </location>
    <ligand>
        <name>Mg(2+)</name>
        <dbReference type="ChEBI" id="CHEBI:18420"/>
    </ligand>
</feature>
<keyword evidence="5" id="KW-1133">Transmembrane helix</keyword>
<feature type="active site" description="Phosphoserine intermediate" evidence="1">
    <location>
        <position position="124"/>
    </location>
</feature>
<evidence type="ECO:0000256" key="2">
    <source>
        <dbReference type="PIRSR" id="PIRSR601952-2"/>
    </source>
</evidence>
<dbReference type="Proteomes" id="UP000033566">
    <property type="component" value="Chromosome"/>
</dbReference>
<dbReference type="PATRIC" id="fig|161896.4.peg.2219"/>
<dbReference type="STRING" id="161896.UL81_11375"/>
<evidence type="ECO:0000256" key="4">
    <source>
        <dbReference type="SAM" id="MobiDB-lite"/>
    </source>
</evidence>
<dbReference type="InterPro" id="IPR001952">
    <property type="entry name" value="Alkaline_phosphatase"/>
</dbReference>
<dbReference type="EC" id="3.1.3.1" evidence="7"/>
<gene>
    <name evidence="7" type="ORF">UL81_11375</name>
</gene>
<feature type="binding site" evidence="2">
    <location>
        <position position="177"/>
    </location>
    <ligand>
        <name>Mg(2+)</name>
        <dbReference type="ChEBI" id="CHEBI:18420"/>
    </ligand>
</feature>
<dbReference type="SUPFAM" id="SSF53649">
    <property type="entry name" value="Alkaline phosphatase-like"/>
    <property type="match status" value="1"/>
</dbReference>
<dbReference type="Pfam" id="PF00245">
    <property type="entry name" value="Alk_phosphatase"/>
    <property type="match status" value="2"/>
</dbReference>
<keyword evidence="8" id="KW-1185">Reference proteome</keyword>
<feature type="binding site" evidence="2">
    <location>
        <position position="372"/>
    </location>
    <ligand>
        <name>Zn(2+)</name>
        <dbReference type="ChEBI" id="CHEBI:29105"/>
        <label>2</label>
    </ligand>
</feature>